<keyword evidence="4" id="KW-1185">Reference proteome</keyword>
<evidence type="ECO:0000313" key="3">
    <source>
        <dbReference type="EMBL" id="MBO1323829.1"/>
    </source>
</evidence>
<dbReference type="AlphaFoldDB" id="A0A939KPE1"/>
<accession>A0A939KPE1</accession>
<evidence type="ECO:0000313" key="4">
    <source>
        <dbReference type="Proteomes" id="UP000664073"/>
    </source>
</evidence>
<reference evidence="3" key="1">
    <citation type="submission" date="2021-03" db="EMBL/GenBank/DDBJ databases">
        <title>The complete genome sequence of Acetobacter sp. TBRC 12339.</title>
        <authorList>
            <person name="Charoenyingcharoen P."/>
            <person name="Yukphan P."/>
        </authorList>
    </citation>
    <scope>NUCLEOTIDE SEQUENCE</scope>
    <source>
        <strain evidence="3">TBRC 12339</strain>
    </source>
</reference>
<feature type="region of interest" description="Disordered" evidence="1">
    <location>
        <begin position="25"/>
        <end position="47"/>
    </location>
</feature>
<gene>
    <name evidence="3" type="ORF">J2D77_01495</name>
</gene>
<dbReference type="Proteomes" id="UP000664073">
    <property type="component" value="Unassembled WGS sequence"/>
</dbReference>
<comment type="caution">
    <text evidence="3">The sequence shown here is derived from an EMBL/GenBank/DDBJ whole genome shotgun (WGS) entry which is preliminary data.</text>
</comment>
<evidence type="ECO:0000256" key="1">
    <source>
        <dbReference type="SAM" id="MobiDB-lite"/>
    </source>
</evidence>
<proteinExistence type="predicted"/>
<evidence type="ECO:0008006" key="5">
    <source>
        <dbReference type="Google" id="ProtNLM"/>
    </source>
</evidence>
<dbReference type="RefSeq" id="WP_207844395.1">
    <property type="nucleotide sequence ID" value="NZ_JAFVMH010000001.1"/>
</dbReference>
<feature type="signal peptide" evidence="2">
    <location>
        <begin position="1"/>
        <end position="20"/>
    </location>
</feature>
<protein>
    <recommendedName>
        <fullName evidence="5">Lipoprotein</fullName>
    </recommendedName>
</protein>
<organism evidence="3 4">
    <name type="scientific">Acetobacter garciniae</name>
    <dbReference type="NCBI Taxonomy" id="2817435"/>
    <lineage>
        <taxon>Bacteria</taxon>
        <taxon>Pseudomonadati</taxon>
        <taxon>Pseudomonadota</taxon>
        <taxon>Alphaproteobacteria</taxon>
        <taxon>Acetobacterales</taxon>
        <taxon>Acetobacteraceae</taxon>
        <taxon>Acetobacter</taxon>
    </lineage>
</organism>
<evidence type="ECO:0000256" key="2">
    <source>
        <dbReference type="SAM" id="SignalP"/>
    </source>
</evidence>
<sequence length="47" mass="4993">MTARLMFGLALATFLFLPLAACGKVGSPHEPGPASKITYGRVYPPDE</sequence>
<name>A0A939KPE1_9PROT</name>
<dbReference type="EMBL" id="JAFVMH010000001">
    <property type="protein sequence ID" value="MBO1323829.1"/>
    <property type="molecule type" value="Genomic_DNA"/>
</dbReference>
<feature type="chain" id="PRO_5037759529" description="Lipoprotein" evidence="2">
    <location>
        <begin position="21"/>
        <end position="47"/>
    </location>
</feature>
<keyword evidence="2" id="KW-0732">Signal</keyword>